<gene>
    <name evidence="1" type="ORF">CZ814_01921</name>
</gene>
<proteinExistence type="predicted"/>
<sequence length="147" mass="16606">MSNKYESMVSDYCVVVNAIECYVASKVADFEFWDAEMTKFFIDTESASYMYDCVEAAAVLGVSELQMQNFLVVHCCLGDYLDGLIGEKDHDSWDMKDQQLVVTYTDNSEDVFQLSDICELMTKTEATGWTYADLVVAEKALQEQANS</sequence>
<dbReference type="RefSeq" id="WP_080174743.1">
    <property type="nucleotide sequence ID" value="NZ_AP024854.1"/>
</dbReference>
<dbReference type="AlphaFoldDB" id="A0A1T4T2N0"/>
<dbReference type="OrthoDB" id="5821953at2"/>
<name>A0A1T4T2N0_9GAMM</name>
<dbReference type="Proteomes" id="UP000191116">
    <property type="component" value="Unassembled WGS sequence"/>
</dbReference>
<evidence type="ECO:0000313" key="1">
    <source>
        <dbReference type="EMBL" id="SKA34706.1"/>
    </source>
</evidence>
<dbReference type="EMBL" id="FUWP01000008">
    <property type="protein sequence ID" value="SKA34706.1"/>
    <property type="molecule type" value="Genomic_DNA"/>
</dbReference>
<protein>
    <submittedName>
        <fullName evidence="1">Uncharacterized protein</fullName>
    </submittedName>
</protein>
<organism evidence="1 2">
    <name type="scientific">Photobacterium toruni</name>
    <dbReference type="NCBI Taxonomy" id="1935446"/>
    <lineage>
        <taxon>Bacteria</taxon>
        <taxon>Pseudomonadati</taxon>
        <taxon>Pseudomonadota</taxon>
        <taxon>Gammaproteobacteria</taxon>
        <taxon>Vibrionales</taxon>
        <taxon>Vibrionaceae</taxon>
        <taxon>Photobacterium</taxon>
    </lineage>
</organism>
<evidence type="ECO:0000313" key="2">
    <source>
        <dbReference type="Proteomes" id="UP000191116"/>
    </source>
</evidence>
<reference evidence="1 2" key="1">
    <citation type="submission" date="2017-02" db="EMBL/GenBank/DDBJ databases">
        <authorList>
            <person name="Peterson S.W."/>
        </authorList>
    </citation>
    <scope>NUCLEOTIDE SEQUENCE [LARGE SCALE GENOMIC DNA]</scope>
    <source>
        <strain evidence="1 2">CECT 9189</strain>
    </source>
</reference>
<accession>A0A1T4T2N0</accession>